<organism evidence="1 2">
    <name type="scientific">Boletus reticuloceps</name>
    <dbReference type="NCBI Taxonomy" id="495285"/>
    <lineage>
        <taxon>Eukaryota</taxon>
        <taxon>Fungi</taxon>
        <taxon>Dikarya</taxon>
        <taxon>Basidiomycota</taxon>
        <taxon>Agaricomycotina</taxon>
        <taxon>Agaricomycetes</taxon>
        <taxon>Agaricomycetidae</taxon>
        <taxon>Boletales</taxon>
        <taxon>Boletineae</taxon>
        <taxon>Boletaceae</taxon>
        <taxon>Boletoideae</taxon>
        <taxon>Boletus</taxon>
    </lineage>
</organism>
<dbReference type="Proteomes" id="UP000683000">
    <property type="component" value="Unassembled WGS sequence"/>
</dbReference>
<gene>
    <name evidence="1" type="ORF">JVT61DRAFT_12164</name>
</gene>
<evidence type="ECO:0000313" key="2">
    <source>
        <dbReference type="Proteomes" id="UP000683000"/>
    </source>
</evidence>
<name>A0A8I3A577_9AGAM</name>
<dbReference type="InterPro" id="IPR046521">
    <property type="entry name" value="DUF6698"/>
</dbReference>
<protein>
    <submittedName>
        <fullName evidence="1">Uncharacterized protein</fullName>
    </submittedName>
</protein>
<accession>A0A8I3A577</accession>
<evidence type="ECO:0000313" key="1">
    <source>
        <dbReference type="EMBL" id="KAG6370355.1"/>
    </source>
</evidence>
<keyword evidence="2" id="KW-1185">Reference proteome</keyword>
<comment type="caution">
    <text evidence="1">The sequence shown here is derived from an EMBL/GenBank/DDBJ whole genome shotgun (WGS) entry which is preliminary data.</text>
</comment>
<dbReference type="OrthoDB" id="2683212at2759"/>
<reference evidence="1" key="1">
    <citation type="submission" date="2021-03" db="EMBL/GenBank/DDBJ databases">
        <title>Evolutionary innovations through gain and loss of genes in the ectomycorrhizal Boletales.</title>
        <authorList>
            <person name="Wu G."/>
            <person name="Miyauchi S."/>
            <person name="Morin E."/>
            <person name="Yang Z.-L."/>
            <person name="Xu J."/>
            <person name="Martin F.M."/>
        </authorList>
    </citation>
    <scope>NUCLEOTIDE SEQUENCE</scope>
    <source>
        <strain evidence="1">BR01</strain>
    </source>
</reference>
<sequence>MASVNNDLLPVPSLKWQIAQLEIENSELRGADKLQDYLYRVYLKLIRWLPSLQGLLHSEATGDLRDVFQKLTKGADGAHGDDTASLKSAVAHWLNECSPPPDPPVIAKSKMCHGFFHRVTGELLCPAEYDWTDKM</sequence>
<dbReference type="Pfam" id="PF20414">
    <property type="entry name" value="DUF6698"/>
    <property type="match status" value="1"/>
</dbReference>
<proteinExistence type="predicted"/>
<dbReference type="EMBL" id="JAGFBS010000053">
    <property type="protein sequence ID" value="KAG6370355.1"/>
    <property type="molecule type" value="Genomic_DNA"/>
</dbReference>
<dbReference type="AlphaFoldDB" id="A0A8I3A577"/>